<sequence length="263" mass="28786">MQGPTAPSGVSLELYGVALRAPGPRGRPTSTCVVMGHVTQRRGSWTVPHSGLTQSSQWFNFRPRRVHALRALDCSSEARVPVTEIRPPRCCLGRRLTGRVTAVYFQGGRAEGAGYVAGQYRAAAAVARHADAIDDVEKMKGLPHIAFAGGSKQVTAAGAVRALLDDRLGAWQLQGLRRAARQHVTPCKAESGQQTTRGGHPALAYRWPIGLINHVRPGKRRSRRAEVSRMAWSVRRHVQTNRPRTGSDPMMDTTYETRWGING</sequence>
<accession>A0A2T2NRZ1</accession>
<gene>
    <name evidence="1" type="ORF">BS50DRAFT_350740</name>
</gene>
<dbReference type="Proteomes" id="UP000240883">
    <property type="component" value="Unassembled WGS sequence"/>
</dbReference>
<dbReference type="EMBL" id="KZ678134">
    <property type="protein sequence ID" value="PSN67858.1"/>
    <property type="molecule type" value="Genomic_DNA"/>
</dbReference>
<proteinExistence type="predicted"/>
<name>A0A2T2NRZ1_CORCC</name>
<evidence type="ECO:0000313" key="2">
    <source>
        <dbReference type="Proteomes" id="UP000240883"/>
    </source>
</evidence>
<keyword evidence="2" id="KW-1185">Reference proteome</keyword>
<evidence type="ECO:0000313" key="1">
    <source>
        <dbReference type="EMBL" id="PSN67858.1"/>
    </source>
</evidence>
<reference evidence="1 2" key="1">
    <citation type="journal article" date="2018" name="Front. Microbiol.">
        <title>Genome-Wide Analysis of Corynespora cassiicola Leaf Fall Disease Putative Effectors.</title>
        <authorList>
            <person name="Lopez D."/>
            <person name="Ribeiro S."/>
            <person name="Label P."/>
            <person name="Fumanal B."/>
            <person name="Venisse J.S."/>
            <person name="Kohler A."/>
            <person name="de Oliveira R.R."/>
            <person name="Labutti K."/>
            <person name="Lipzen A."/>
            <person name="Lail K."/>
            <person name="Bauer D."/>
            <person name="Ohm R.A."/>
            <person name="Barry K.W."/>
            <person name="Spatafora J."/>
            <person name="Grigoriev I.V."/>
            <person name="Martin F.M."/>
            <person name="Pujade-Renaud V."/>
        </authorList>
    </citation>
    <scope>NUCLEOTIDE SEQUENCE [LARGE SCALE GENOMIC DNA]</scope>
    <source>
        <strain evidence="1 2">Philippines</strain>
    </source>
</reference>
<dbReference type="AlphaFoldDB" id="A0A2T2NRZ1"/>
<protein>
    <submittedName>
        <fullName evidence="1">Uncharacterized protein</fullName>
    </submittedName>
</protein>
<dbReference type="OrthoDB" id="10632058at2759"/>
<organism evidence="1 2">
    <name type="scientific">Corynespora cassiicola Philippines</name>
    <dbReference type="NCBI Taxonomy" id="1448308"/>
    <lineage>
        <taxon>Eukaryota</taxon>
        <taxon>Fungi</taxon>
        <taxon>Dikarya</taxon>
        <taxon>Ascomycota</taxon>
        <taxon>Pezizomycotina</taxon>
        <taxon>Dothideomycetes</taxon>
        <taxon>Pleosporomycetidae</taxon>
        <taxon>Pleosporales</taxon>
        <taxon>Corynesporascaceae</taxon>
        <taxon>Corynespora</taxon>
    </lineage>
</organism>